<proteinExistence type="predicted"/>
<dbReference type="Proteomes" id="UP001153076">
    <property type="component" value="Unassembled WGS sequence"/>
</dbReference>
<dbReference type="InterPro" id="IPR024752">
    <property type="entry name" value="Myb/SANT-like_dom"/>
</dbReference>
<name>A0A9Q1JH31_9CARY</name>
<feature type="domain" description="Myb/SANT-like" evidence="2">
    <location>
        <begin position="2"/>
        <end position="90"/>
    </location>
</feature>
<evidence type="ECO:0000313" key="4">
    <source>
        <dbReference type="Proteomes" id="UP001153076"/>
    </source>
</evidence>
<accession>A0A9Q1JH31</accession>
<sequence length="181" mass="20756">MSNELLKFLADEVKKGNQPNNTFKFSSFVAAADIISKKFNVKCLTDHIDNHLRTVKTAWGIIAKLRNQSYCGWDENMRMIRMSPDVYNTYVEANPTHEKYLNKKIDMHDEMTIVDGNDIARGSGLKSFDDVEIQSLGVVNLEEKGDGDDEFMKENDEQLTSSTPLESRKSRKRTRDDDLEL</sequence>
<reference evidence="3" key="1">
    <citation type="submission" date="2022-04" db="EMBL/GenBank/DDBJ databases">
        <title>Carnegiea gigantea Genome sequencing and assembly v2.</title>
        <authorList>
            <person name="Copetti D."/>
            <person name="Sanderson M.J."/>
            <person name="Burquez A."/>
            <person name="Wojciechowski M.F."/>
        </authorList>
    </citation>
    <scope>NUCLEOTIDE SEQUENCE</scope>
    <source>
        <strain evidence="3">SGP5-SGP5p</strain>
        <tissue evidence="3">Aerial part</tissue>
    </source>
</reference>
<evidence type="ECO:0000256" key="1">
    <source>
        <dbReference type="SAM" id="MobiDB-lite"/>
    </source>
</evidence>
<protein>
    <recommendedName>
        <fullName evidence="2">Myb/SANT-like domain-containing protein</fullName>
    </recommendedName>
</protein>
<keyword evidence="4" id="KW-1185">Reference proteome</keyword>
<feature type="region of interest" description="Disordered" evidence="1">
    <location>
        <begin position="144"/>
        <end position="181"/>
    </location>
</feature>
<gene>
    <name evidence="3" type="ORF">Cgig2_013027</name>
</gene>
<dbReference type="PANTHER" id="PTHR46929:SF23">
    <property type="entry name" value="L10-INTERACTING MYB DOMAIN-CONTAINING PROTEIN-LIKE"/>
    <property type="match status" value="1"/>
</dbReference>
<comment type="caution">
    <text evidence="3">The sequence shown here is derived from an EMBL/GenBank/DDBJ whole genome shotgun (WGS) entry which is preliminary data.</text>
</comment>
<dbReference type="OrthoDB" id="1301570at2759"/>
<evidence type="ECO:0000313" key="3">
    <source>
        <dbReference type="EMBL" id="KAJ8424832.1"/>
    </source>
</evidence>
<dbReference type="AlphaFoldDB" id="A0A9Q1JH31"/>
<organism evidence="3 4">
    <name type="scientific">Carnegiea gigantea</name>
    <dbReference type="NCBI Taxonomy" id="171969"/>
    <lineage>
        <taxon>Eukaryota</taxon>
        <taxon>Viridiplantae</taxon>
        <taxon>Streptophyta</taxon>
        <taxon>Embryophyta</taxon>
        <taxon>Tracheophyta</taxon>
        <taxon>Spermatophyta</taxon>
        <taxon>Magnoliopsida</taxon>
        <taxon>eudicotyledons</taxon>
        <taxon>Gunneridae</taxon>
        <taxon>Pentapetalae</taxon>
        <taxon>Caryophyllales</taxon>
        <taxon>Cactineae</taxon>
        <taxon>Cactaceae</taxon>
        <taxon>Cactoideae</taxon>
        <taxon>Echinocereeae</taxon>
        <taxon>Carnegiea</taxon>
    </lineage>
</organism>
<dbReference type="Pfam" id="PF12776">
    <property type="entry name" value="Myb_DNA-bind_3"/>
    <property type="match status" value="1"/>
</dbReference>
<dbReference type="EMBL" id="JAKOGI010001596">
    <property type="protein sequence ID" value="KAJ8424832.1"/>
    <property type="molecule type" value="Genomic_DNA"/>
</dbReference>
<dbReference type="PANTHER" id="PTHR46929">
    <property type="entry name" value="EXPRESSED PROTEIN"/>
    <property type="match status" value="1"/>
</dbReference>
<evidence type="ECO:0000259" key="2">
    <source>
        <dbReference type="Pfam" id="PF12776"/>
    </source>
</evidence>